<dbReference type="AlphaFoldDB" id="A0ABD3HVK8"/>
<comment type="caution">
    <text evidence="3">The sequence shown here is derived from an EMBL/GenBank/DDBJ whole genome shotgun (WGS) entry which is preliminary data.</text>
</comment>
<evidence type="ECO:0000313" key="4">
    <source>
        <dbReference type="Proteomes" id="UP001633002"/>
    </source>
</evidence>
<feature type="transmembrane region" description="Helical" evidence="2">
    <location>
        <begin position="366"/>
        <end position="388"/>
    </location>
</feature>
<proteinExistence type="predicted"/>
<keyword evidence="4" id="KW-1185">Reference proteome</keyword>
<feature type="transmembrane region" description="Helical" evidence="2">
    <location>
        <begin position="277"/>
        <end position="296"/>
    </location>
</feature>
<sequence>MEVENVWHGLSRGTRRQLQESLLLIVKLLHYLLQIRSATASFSKDSAYEVQSITPHMYESSHRPVDQAVRSLWKTYNSTSEFGLSRQLLLLALLHLPVAEEQGSYSSQHCKSVTRKVCKQELTYRRKRKSIMDSEAMERSSPAEAIQQDLEAGLTSPLLPAGSLVDGCEPDTRTTTATDEEEEDVEQGREVAAVGTNFMSRMREVVHFWWSSSELTPFKPKLYISRFFFLIAFAVFLLVALCGAVILTYIATMLVLVPRVVVVNYLVDPYLADSPEWGPSMIALVSALVLGALFLLDDWAERTYGKEWFGFSDWNDSWICMAAQVVLLYLFFETVYISLSTFILSFLSSSPKIAAVGFSLVTAGPVNVLAVLIGSATVAIVLSIFVLYTQRKLDCLAAARSNDEYPSSSMKSFAWDTLVLVDTVLRVIHYIFVFIILLCCIYFIVYGSYKLCTFIINHLIHAFHLHDGDLPDVIPFPSLD</sequence>
<protein>
    <recommendedName>
        <fullName evidence="5">Transmembrane protein</fullName>
    </recommendedName>
</protein>
<feature type="transmembrane region" description="Helical" evidence="2">
    <location>
        <begin position="317"/>
        <end position="346"/>
    </location>
</feature>
<evidence type="ECO:0000256" key="1">
    <source>
        <dbReference type="SAM" id="MobiDB-lite"/>
    </source>
</evidence>
<dbReference type="EMBL" id="JBJQOH010000003">
    <property type="protein sequence ID" value="KAL3694121.1"/>
    <property type="molecule type" value="Genomic_DNA"/>
</dbReference>
<evidence type="ECO:0000313" key="3">
    <source>
        <dbReference type="EMBL" id="KAL3694121.1"/>
    </source>
</evidence>
<feature type="transmembrane region" description="Helical" evidence="2">
    <location>
        <begin position="227"/>
        <end position="257"/>
    </location>
</feature>
<keyword evidence="2" id="KW-0472">Membrane</keyword>
<accession>A0ABD3HVK8</accession>
<evidence type="ECO:0008006" key="5">
    <source>
        <dbReference type="Google" id="ProtNLM"/>
    </source>
</evidence>
<dbReference type="Proteomes" id="UP001633002">
    <property type="component" value="Unassembled WGS sequence"/>
</dbReference>
<feature type="transmembrane region" description="Helical" evidence="2">
    <location>
        <begin position="427"/>
        <end position="449"/>
    </location>
</feature>
<organism evidence="3 4">
    <name type="scientific">Riccia sorocarpa</name>
    <dbReference type="NCBI Taxonomy" id="122646"/>
    <lineage>
        <taxon>Eukaryota</taxon>
        <taxon>Viridiplantae</taxon>
        <taxon>Streptophyta</taxon>
        <taxon>Embryophyta</taxon>
        <taxon>Marchantiophyta</taxon>
        <taxon>Marchantiopsida</taxon>
        <taxon>Marchantiidae</taxon>
        <taxon>Marchantiales</taxon>
        <taxon>Ricciaceae</taxon>
        <taxon>Riccia</taxon>
    </lineage>
</organism>
<name>A0ABD3HVK8_9MARC</name>
<keyword evidence="2" id="KW-0812">Transmembrane</keyword>
<reference evidence="3 4" key="1">
    <citation type="submission" date="2024-09" db="EMBL/GenBank/DDBJ databases">
        <title>Chromosome-scale assembly of Riccia sorocarpa.</title>
        <authorList>
            <person name="Paukszto L."/>
        </authorList>
    </citation>
    <scope>NUCLEOTIDE SEQUENCE [LARGE SCALE GENOMIC DNA]</scope>
    <source>
        <strain evidence="3">LP-2024</strain>
        <tissue evidence="3">Aerial parts of the thallus</tissue>
    </source>
</reference>
<evidence type="ECO:0000256" key="2">
    <source>
        <dbReference type="SAM" id="Phobius"/>
    </source>
</evidence>
<feature type="region of interest" description="Disordered" evidence="1">
    <location>
        <begin position="160"/>
        <end position="187"/>
    </location>
</feature>
<keyword evidence="2" id="KW-1133">Transmembrane helix</keyword>
<gene>
    <name evidence="3" type="ORF">R1sor_007772</name>
</gene>